<accession>A0ABU5N1C7</accession>
<comment type="caution">
    <text evidence="6">The sequence shown here is derived from an EMBL/GenBank/DDBJ whole genome shotgun (WGS) entry which is preliminary data.</text>
</comment>
<gene>
    <name evidence="6" type="ORF">P9H32_16405</name>
</gene>
<keyword evidence="2" id="KW-0802">TPR repeat</keyword>
<feature type="compositionally biased region" description="Low complexity" evidence="3">
    <location>
        <begin position="1020"/>
        <end position="1033"/>
    </location>
</feature>
<keyword evidence="7" id="KW-1185">Reference proteome</keyword>
<dbReference type="SMART" id="SM00028">
    <property type="entry name" value="TPR"/>
    <property type="match status" value="8"/>
</dbReference>
<dbReference type="InterPro" id="IPR039565">
    <property type="entry name" value="BamD-like"/>
</dbReference>
<dbReference type="InterPro" id="IPR019734">
    <property type="entry name" value="TPR_rpt"/>
</dbReference>
<feature type="region of interest" description="Disordered" evidence="3">
    <location>
        <begin position="154"/>
        <end position="175"/>
    </location>
</feature>
<dbReference type="SUPFAM" id="SSF48452">
    <property type="entry name" value="TPR-like"/>
    <property type="match status" value="3"/>
</dbReference>
<dbReference type="PANTHER" id="PTHR12558:SF13">
    <property type="entry name" value="CELL DIVISION CYCLE PROTEIN 27 HOMOLOG"/>
    <property type="match status" value="1"/>
</dbReference>
<feature type="repeat" description="TPR" evidence="2">
    <location>
        <begin position="557"/>
        <end position="590"/>
    </location>
</feature>
<dbReference type="EMBL" id="JARVCO010000012">
    <property type="protein sequence ID" value="MDZ8120214.1"/>
    <property type="molecule type" value="Genomic_DNA"/>
</dbReference>
<keyword evidence="1 4" id="KW-0732">Signal</keyword>
<evidence type="ECO:0000256" key="3">
    <source>
        <dbReference type="SAM" id="MobiDB-lite"/>
    </source>
</evidence>
<evidence type="ECO:0000256" key="1">
    <source>
        <dbReference type="ARBA" id="ARBA00022729"/>
    </source>
</evidence>
<name>A0ABU5N1C7_9BACT</name>
<dbReference type="Gene3D" id="1.25.40.10">
    <property type="entry name" value="Tetratricopeptide repeat domain"/>
    <property type="match status" value="5"/>
</dbReference>
<feature type="chain" id="PRO_5046668746" evidence="4">
    <location>
        <begin position="31"/>
        <end position="1033"/>
    </location>
</feature>
<dbReference type="Proteomes" id="UP001290861">
    <property type="component" value="Unassembled WGS sequence"/>
</dbReference>
<protein>
    <submittedName>
        <fullName evidence="6">Tetratricopeptide repeat protein</fullName>
    </submittedName>
</protein>
<reference evidence="6 7" key="1">
    <citation type="journal article" date="2024" name="Appl. Environ. Microbiol.">
        <title>Pontiella agarivorans sp. nov., a novel marine anaerobic bacterium capable of degrading macroalgal polysaccharides and fixing nitrogen.</title>
        <authorList>
            <person name="Liu N."/>
            <person name="Kivenson V."/>
            <person name="Peng X."/>
            <person name="Cui Z."/>
            <person name="Lankiewicz T.S."/>
            <person name="Gosselin K.M."/>
            <person name="English C.J."/>
            <person name="Blair E.M."/>
            <person name="O'Malley M.A."/>
            <person name="Valentine D.L."/>
        </authorList>
    </citation>
    <scope>NUCLEOTIDE SEQUENCE [LARGE SCALE GENOMIC DNA]</scope>
    <source>
        <strain evidence="6 7">NLcol2</strain>
    </source>
</reference>
<proteinExistence type="predicted"/>
<dbReference type="InterPro" id="IPR011990">
    <property type="entry name" value="TPR-like_helical_dom_sf"/>
</dbReference>
<evidence type="ECO:0000259" key="5">
    <source>
        <dbReference type="Pfam" id="PF13525"/>
    </source>
</evidence>
<dbReference type="PROSITE" id="PS50005">
    <property type="entry name" value="TPR"/>
    <property type="match status" value="2"/>
</dbReference>
<evidence type="ECO:0000256" key="4">
    <source>
        <dbReference type="SAM" id="SignalP"/>
    </source>
</evidence>
<organism evidence="6 7">
    <name type="scientific">Pontiella agarivorans</name>
    <dbReference type="NCBI Taxonomy" id="3038953"/>
    <lineage>
        <taxon>Bacteria</taxon>
        <taxon>Pseudomonadati</taxon>
        <taxon>Kiritimatiellota</taxon>
        <taxon>Kiritimatiellia</taxon>
        <taxon>Kiritimatiellales</taxon>
        <taxon>Pontiellaceae</taxon>
        <taxon>Pontiella</taxon>
    </lineage>
</organism>
<dbReference type="RefSeq" id="WP_322609988.1">
    <property type="nucleotide sequence ID" value="NZ_JARVCO010000012.1"/>
</dbReference>
<feature type="repeat" description="TPR" evidence="2">
    <location>
        <begin position="366"/>
        <end position="399"/>
    </location>
</feature>
<dbReference type="Pfam" id="PF13525">
    <property type="entry name" value="YfiO"/>
    <property type="match status" value="1"/>
</dbReference>
<feature type="domain" description="Outer membrane lipoprotein BamD-like" evidence="5">
    <location>
        <begin position="482"/>
        <end position="593"/>
    </location>
</feature>
<feature type="signal peptide" evidence="4">
    <location>
        <begin position="1"/>
        <end position="30"/>
    </location>
</feature>
<dbReference type="PANTHER" id="PTHR12558">
    <property type="entry name" value="CELL DIVISION CYCLE 16,23,27"/>
    <property type="match status" value="1"/>
</dbReference>
<evidence type="ECO:0000313" key="7">
    <source>
        <dbReference type="Proteomes" id="UP001290861"/>
    </source>
</evidence>
<evidence type="ECO:0000256" key="2">
    <source>
        <dbReference type="PROSITE-ProRule" id="PRU00339"/>
    </source>
</evidence>
<evidence type="ECO:0000313" key="6">
    <source>
        <dbReference type="EMBL" id="MDZ8120214.1"/>
    </source>
</evidence>
<feature type="region of interest" description="Disordered" evidence="3">
    <location>
        <begin position="1009"/>
        <end position="1033"/>
    </location>
</feature>
<sequence>MLTKKAGRFSVIRQLVLAIVLLGSATCAFSAEDAPTAGEMLKSAMKAMQAKQYDDAIDWMYQYIGEVEASKAPRVVAIAQDTRFKLASILIQKDRYDEAAAVLQDYIDTPLADKPRQAMKMLATCYFDTEAYEECATTVTNALYYNENPVLIATRTSDDDDDEEDYSKQKIEPEDPYTQDELTTMHMTLAESYFNIEKYEECIPAYSYVIEHTDDDQRKGFAMMQVINALIEIPAFDRILEWVPQLYRTEARYDIRVNLALMNAAAALYDAAEYDSALPLYRMIMPRDELVKYQEGKLRDLRLAYDMAPEEGAELTEAEKLLFGGGEEEKPADGETAAVEEKEVPKPIRELEALIDALKALPPYELNIQYRMADLYKTVERYWEALKFFETVYRADPTTEVGERCVYELVDMLLENLDELERAEELAHEHMGKYTEGMTPRQLAYMLTGYYQSHDMMPRIKTLKPYIDTFVRTNEETIVKYDTELYFMQAVSDLVGQNYEESEKGFKYVLDEFPKSHQEANCIYWYAMSQLFLQKYADALTNFDRYISMFPSEQYVDECYFQGGVCFFGQEMYDKAKERFTHVIETYPDSSVYPEACSMRGDLHGASDEVNGLDLAIEDYERAYVASKKVNQATYATFQAAEVYEAEEKYDDILRVVERYEQDWNEEADIAKARFWIGKTKIQQKKYDEAVDTYVGAIVKYGGDLRQDGVDQMINELVKISRIYLDIEAQDKLIAELDEARDAAENETLLLRLRVTLAKLLETEMELGSELLAELESFDNASPPVLALICDASFENKDYDRAEEILRIFINKFEDSDFMRAAYKLRAFGQYDEKDYEGTLATINDAQALYGTDYDVAWAQLLKAQVLLDEGEIEEAREANMSIRTVPSWRGVPVAQATFQLGEVEELAGNLPKAFGWYQRTYFQYKGHAGGYWAAEGYLASARILKKMGRENDVRNTYRALLFDPYVNTLPQADVAREYLGATEVAEIVAYMDAGNTTNITIAVEAEMSEGGDDEHKAFSSDAAAASSTEESE</sequence>